<dbReference type="eggNOG" id="COG0235">
    <property type="taxonomic scope" value="Bacteria"/>
</dbReference>
<dbReference type="STRING" id="638302.HMPREF0908_1922"/>
<reference evidence="4 5" key="1">
    <citation type="submission" date="2009-04" db="EMBL/GenBank/DDBJ databases">
        <authorList>
            <person name="Qin X."/>
            <person name="Bachman B."/>
            <person name="Battles P."/>
            <person name="Bell A."/>
            <person name="Bess C."/>
            <person name="Bickham C."/>
            <person name="Chaboub L."/>
            <person name="Chen D."/>
            <person name="Coyle M."/>
            <person name="Deiros D.R."/>
            <person name="Dinh H."/>
            <person name="Forbes L."/>
            <person name="Fowler G."/>
            <person name="Francisco L."/>
            <person name="Fu Q."/>
            <person name="Gubbala S."/>
            <person name="Hale W."/>
            <person name="Han Y."/>
            <person name="Hemphill L."/>
            <person name="Highlander S.K."/>
            <person name="Hirani K."/>
            <person name="Hogues M."/>
            <person name="Jackson L."/>
            <person name="Jakkamsetti A."/>
            <person name="Javaid M."/>
            <person name="Jiang H."/>
            <person name="Korchina V."/>
            <person name="Kovar C."/>
            <person name="Lara F."/>
            <person name="Lee S."/>
            <person name="Mata R."/>
            <person name="Mathew T."/>
            <person name="Moen C."/>
            <person name="Morales K."/>
            <person name="Munidasa M."/>
            <person name="Nazareth L."/>
            <person name="Ngo R."/>
            <person name="Nguyen L."/>
            <person name="Okwuonu G."/>
            <person name="Ongeri F."/>
            <person name="Patil S."/>
            <person name="Petrosino J."/>
            <person name="Pham C."/>
            <person name="Pham P."/>
            <person name="Pu L.-L."/>
            <person name="Puazo M."/>
            <person name="Raj R."/>
            <person name="Reid J."/>
            <person name="Rouhana J."/>
            <person name="Saada N."/>
            <person name="Shang Y."/>
            <person name="Simmons D."/>
            <person name="Thornton R."/>
            <person name="Warren J."/>
            <person name="Weissenberger G."/>
            <person name="Zhang J."/>
            <person name="Zhang L."/>
            <person name="Zhou C."/>
            <person name="Zhu D."/>
            <person name="Muzny D."/>
            <person name="Worley K."/>
            <person name="Gibbs R."/>
        </authorList>
    </citation>
    <scope>NUCLEOTIDE SEQUENCE [LARGE SCALE GENOMIC DNA]</scope>
    <source>
        <strain evidence="4 5">ATCC 43531</strain>
    </source>
</reference>
<dbReference type="GO" id="GO:0019323">
    <property type="term" value="P:pentose catabolic process"/>
    <property type="evidence" value="ECO:0007669"/>
    <property type="project" value="TreeGrafter"/>
</dbReference>
<protein>
    <submittedName>
        <fullName evidence="4">Putative L-ribulose-5-phosphate 4-epimerase</fullName>
    </submittedName>
</protein>
<evidence type="ECO:0000256" key="1">
    <source>
        <dbReference type="ARBA" id="ARBA00022723"/>
    </source>
</evidence>
<dbReference type="InterPro" id="IPR036409">
    <property type="entry name" value="Aldolase_II/adducin_N_sf"/>
</dbReference>
<proteinExistence type="predicted"/>
<comment type="caution">
    <text evidence="4">The sequence shown here is derived from an EMBL/GenBank/DDBJ whole genome shotgun (WGS) entry which is preliminary data.</text>
</comment>
<dbReference type="AlphaFoldDB" id="C4V622"/>
<evidence type="ECO:0000313" key="5">
    <source>
        <dbReference type="Proteomes" id="UP000005309"/>
    </source>
</evidence>
<keyword evidence="1" id="KW-0479">Metal-binding</keyword>
<dbReference type="SUPFAM" id="SSF53639">
    <property type="entry name" value="AraD/HMP-PK domain-like"/>
    <property type="match status" value="1"/>
</dbReference>
<dbReference type="GO" id="GO:0016832">
    <property type="term" value="F:aldehyde-lyase activity"/>
    <property type="evidence" value="ECO:0007669"/>
    <property type="project" value="TreeGrafter"/>
</dbReference>
<name>C4V622_9FIRM</name>
<dbReference type="PANTHER" id="PTHR22789">
    <property type="entry name" value="FUCULOSE PHOSPHATE ALDOLASE"/>
    <property type="match status" value="1"/>
</dbReference>
<evidence type="ECO:0000313" key="4">
    <source>
        <dbReference type="EMBL" id="EEQ47620.1"/>
    </source>
</evidence>
<organism evidence="4 5">
    <name type="scientific">Selenomonas flueggei ATCC 43531</name>
    <dbReference type="NCBI Taxonomy" id="638302"/>
    <lineage>
        <taxon>Bacteria</taxon>
        <taxon>Bacillati</taxon>
        <taxon>Bacillota</taxon>
        <taxon>Negativicutes</taxon>
        <taxon>Selenomonadales</taxon>
        <taxon>Selenomonadaceae</taxon>
        <taxon>Selenomonas</taxon>
    </lineage>
</organism>
<evidence type="ECO:0000256" key="2">
    <source>
        <dbReference type="ARBA" id="ARBA00023239"/>
    </source>
</evidence>
<dbReference type="InterPro" id="IPR050197">
    <property type="entry name" value="Aldolase_class_II_sugar_metab"/>
</dbReference>
<dbReference type="Gene3D" id="3.40.225.10">
    <property type="entry name" value="Class II aldolase/adducin N-terminal domain"/>
    <property type="match status" value="1"/>
</dbReference>
<gene>
    <name evidence="4" type="ORF">HMPREF0908_1922</name>
</gene>
<dbReference type="HOGENOM" id="CLU_006033_3_0_9"/>
<dbReference type="EMBL" id="ACLA01000033">
    <property type="protein sequence ID" value="EEQ47620.1"/>
    <property type="molecule type" value="Genomic_DNA"/>
</dbReference>
<dbReference type="Proteomes" id="UP000005309">
    <property type="component" value="Unassembled WGS sequence"/>
</dbReference>
<accession>C4V622</accession>
<dbReference type="SMART" id="SM01007">
    <property type="entry name" value="Aldolase_II"/>
    <property type="match status" value="1"/>
</dbReference>
<feature type="domain" description="Class II aldolase/adducin N-terminal" evidence="3">
    <location>
        <begin position="39"/>
        <end position="220"/>
    </location>
</feature>
<dbReference type="GO" id="GO:0046872">
    <property type="term" value="F:metal ion binding"/>
    <property type="evidence" value="ECO:0007669"/>
    <property type="project" value="UniProtKB-KW"/>
</dbReference>
<dbReference type="PANTHER" id="PTHR22789:SF0">
    <property type="entry name" value="3-OXO-TETRONATE 4-PHOSPHATE DECARBOXYLASE-RELATED"/>
    <property type="match status" value="1"/>
</dbReference>
<keyword evidence="2" id="KW-0456">Lyase</keyword>
<sequence>MALIFTIFCGKILAKSREFSLKYRLYVKGENTMLETIKETVLRCAQQAEHDGLCRHRAGNFSIRDAESGYICITPTGMDRMEMQTDDIVVIDGAGHTVEARSGKRPTSELMMHCAIYRNRSDVHAVAHTHSRTATAFAVMNKPIPAIVYELSLLGCRKGYVPVAPYGRPGTKAAAENVLAPLSIADVALMQAHGVVAVAADLKEALLRANYVEELADIYYRTLTVLGHEPETIPADELTQWKYPTV</sequence>
<dbReference type="OrthoDB" id="9794581at2"/>
<dbReference type="GO" id="GO:0005829">
    <property type="term" value="C:cytosol"/>
    <property type="evidence" value="ECO:0007669"/>
    <property type="project" value="TreeGrafter"/>
</dbReference>
<evidence type="ECO:0000259" key="3">
    <source>
        <dbReference type="SMART" id="SM01007"/>
    </source>
</evidence>
<keyword evidence="5" id="KW-1185">Reference proteome</keyword>
<dbReference type="Pfam" id="PF00596">
    <property type="entry name" value="Aldolase_II"/>
    <property type="match status" value="1"/>
</dbReference>
<dbReference type="InterPro" id="IPR001303">
    <property type="entry name" value="Aldolase_II/adducin_N"/>
</dbReference>